<evidence type="ECO:0000259" key="1">
    <source>
        <dbReference type="Pfam" id="PF01261"/>
    </source>
</evidence>
<dbReference type="PANTHER" id="PTHR12110:SF53">
    <property type="entry name" value="BLR5974 PROTEIN"/>
    <property type="match status" value="1"/>
</dbReference>
<dbReference type="Pfam" id="PF01261">
    <property type="entry name" value="AP_endonuc_2"/>
    <property type="match status" value="1"/>
</dbReference>
<dbReference type="PANTHER" id="PTHR12110">
    <property type="entry name" value="HYDROXYPYRUVATE ISOMERASE"/>
    <property type="match status" value="1"/>
</dbReference>
<gene>
    <name evidence="2" type="ORF">M5X16_02630</name>
    <name evidence="3" type="ORF">PC41400_04075</name>
</gene>
<name>A0A410WR53_9BACL</name>
<dbReference type="AlphaFoldDB" id="A0A410WR53"/>
<dbReference type="EMBL" id="JAMDMJ010000002">
    <property type="protein sequence ID" value="MCY9594666.1"/>
    <property type="molecule type" value="Genomic_DNA"/>
</dbReference>
<proteinExistence type="predicted"/>
<evidence type="ECO:0000313" key="5">
    <source>
        <dbReference type="Proteomes" id="UP001527202"/>
    </source>
</evidence>
<keyword evidence="3" id="KW-0413">Isomerase</keyword>
<sequence length="286" mass="31906">MKLSVFTVATPELSPEQLAAAAKEAGISGIEWRYKEIPPEMAGETPSFWRNNLCSISPEWDDAELSRFRDAAERHGLRSLSVTPYLDAGDLGGTERVLDAARRLGASFIRLGVHRYDRMRNFRELFELQRAYLLEAEALCRQYGVKGLVETHHVTIAPSASAAYRLVEGLQSEHIGVLYDPGNMVYEGFENYRMGMEILGPYLAHVHVKNGGWVSGADENGMTRWVSAARPMNRGMADWRQVVADLRAVGYTGWLGVEDFSSELPGPEMLKKFSAFMNGLMQPSEA</sequence>
<protein>
    <submittedName>
        <fullName evidence="3">Sugar phosphate isomerase/epimerase</fullName>
    </submittedName>
</protein>
<reference evidence="3 4" key="1">
    <citation type="submission" date="2018-01" db="EMBL/GenBank/DDBJ databases">
        <title>The whole genome sequencing and assembly of Paenibacillus chitinolyticus KCCM 41400 strain.</title>
        <authorList>
            <person name="Kim J.-Y."/>
            <person name="Park M.-K."/>
            <person name="Lee Y.-J."/>
            <person name="Yi H."/>
            <person name="Bahn Y.-S."/>
            <person name="Kim J.F."/>
            <person name="Lee D.-W."/>
        </authorList>
    </citation>
    <scope>NUCLEOTIDE SEQUENCE [LARGE SCALE GENOMIC DNA]</scope>
    <source>
        <strain evidence="3 4">KCCM 41400</strain>
    </source>
</reference>
<dbReference type="SUPFAM" id="SSF51658">
    <property type="entry name" value="Xylose isomerase-like"/>
    <property type="match status" value="1"/>
</dbReference>
<dbReference type="Gene3D" id="3.20.20.150">
    <property type="entry name" value="Divalent-metal-dependent TIM barrel enzymes"/>
    <property type="match status" value="1"/>
</dbReference>
<evidence type="ECO:0000313" key="2">
    <source>
        <dbReference type="EMBL" id="MCY9594666.1"/>
    </source>
</evidence>
<dbReference type="InterPro" id="IPR050312">
    <property type="entry name" value="IolE/XylAMocC-like"/>
</dbReference>
<dbReference type="OrthoDB" id="104997at2"/>
<dbReference type="KEGG" id="pchi:PC41400_04075"/>
<reference evidence="2 5" key="2">
    <citation type="submission" date="2022-05" db="EMBL/GenBank/DDBJ databases">
        <title>Genome Sequencing of Bee-Associated Microbes.</title>
        <authorList>
            <person name="Dunlap C."/>
        </authorList>
    </citation>
    <scope>NUCLEOTIDE SEQUENCE [LARGE SCALE GENOMIC DNA]</scope>
    <source>
        <strain evidence="2 5">NRRL B-23120</strain>
    </source>
</reference>
<dbReference type="EMBL" id="CP026520">
    <property type="protein sequence ID" value="QAV16906.1"/>
    <property type="molecule type" value="Genomic_DNA"/>
</dbReference>
<dbReference type="RefSeq" id="WP_042232102.1">
    <property type="nucleotide sequence ID" value="NZ_CP026520.1"/>
</dbReference>
<dbReference type="GO" id="GO:0016853">
    <property type="term" value="F:isomerase activity"/>
    <property type="evidence" value="ECO:0007669"/>
    <property type="project" value="UniProtKB-KW"/>
</dbReference>
<evidence type="ECO:0000313" key="3">
    <source>
        <dbReference type="EMBL" id="QAV16906.1"/>
    </source>
</evidence>
<dbReference type="InterPro" id="IPR036237">
    <property type="entry name" value="Xyl_isomerase-like_sf"/>
</dbReference>
<dbReference type="Proteomes" id="UP000288943">
    <property type="component" value="Chromosome"/>
</dbReference>
<organism evidence="3 4">
    <name type="scientific">Paenibacillus chitinolyticus</name>
    <dbReference type="NCBI Taxonomy" id="79263"/>
    <lineage>
        <taxon>Bacteria</taxon>
        <taxon>Bacillati</taxon>
        <taxon>Bacillota</taxon>
        <taxon>Bacilli</taxon>
        <taxon>Bacillales</taxon>
        <taxon>Paenibacillaceae</taxon>
        <taxon>Paenibacillus</taxon>
    </lineage>
</organism>
<evidence type="ECO:0000313" key="4">
    <source>
        <dbReference type="Proteomes" id="UP000288943"/>
    </source>
</evidence>
<dbReference type="InterPro" id="IPR013022">
    <property type="entry name" value="Xyl_isomerase-like_TIM-brl"/>
</dbReference>
<dbReference type="Proteomes" id="UP001527202">
    <property type="component" value="Unassembled WGS sequence"/>
</dbReference>
<dbReference type="GeneID" id="95373993"/>
<accession>A0A410WR53</accession>
<feature type="domain" description="Xylose isomerase-like TIM barrel" evidence="1">
    <location>
        <begin position="20"/>
        <end position="271"/>
    </location>
</feature>
<keyword evidence="5" id="KW-1185">Reference proteome</keyword>